<feature type="non-terminal residue" evidence="1">
    <location>
        <position position="1"/>
    </location>
</feature>
<evidence type="ECO:0008006" key="3">
    <source>
        <dbReference type="Google" id="ProtNLM"/>
    </source>
</evidence>
<gene>
    <name evidence="1" type="ORF">chiPu_0030218</name>
</gene>
<reference evidence="1 2" key="1">
    <citation type="journal article" date="2018" name="Nat. Ecol. Evol.">
        <title>Shark genomes provide insights into elasmobranch evolution and the origin of vertebrates.</title>
        <authorList>
            <person name="Hara Y"/>
            <person name="Yamaguchi K"/>
            <person name="Onimaru K"/>
            <person name="Kadota M"/>
            <person name="Koyanagi M"/>
            <person name="Keeley SD"/>
            <person name="Tatsumi K"/>
            <person name="Tanaka K"/>
            <person name="Motone F"/>
            <person name="Kageyama Y"/>
            <person name="Nozu R"/>
            <person name="Adachi N"/>
            <person name="Nishimura O"/>
            <person name="Nakagawa R"/>
            <person name="Tanegashima C"/>
            <person name="Kiyatake I"/>
            <person name="Matsumoto R"/>
            <person name="Murakumo K"/>
            <person name="Nishida K"/>
            <person name="Terakita A"/>
            <person name="Kuratani S"/>
            <person name="Sato K"/>
            <person name="Hyodo S Kuraku.S."/>
        </authorList>
    </citation>
    <scope>NUCLEOTIDE SEQUENCE [LARGE SCALE GENOMIC DNA]</scope>
</reference>
<dbReference type="EMBL" id="BEZZ01177625">
    <property type="protein sequence ID" value="GCC45815.1"/>
    <property type="molecule type" value="Genomic_DNA"/>
</dbReference>
<organism evidence="1 2">
    <name type="scientific">Chiloscyllium punctatum</name>
    <name type="common">Brownbanded bambooshark</name>
    <name type="synonym">Hemiscyllium punctatum</name>
    <dbReference type="NCBI Taxonomy" id="137246"/>
    <lineage>
        <taxon>Eukaryota</taxon>
        <taxon>Metazoa</taxon>
        <taxon>Chordata</taxon>
        <taxon>Craniata</taxon>
        <taxon>Vertebrata</taxon>
        <taxon>Chondrichthyes</taxon>
        <taxon>Elasmobranchii</taxon>
        <taxon>Galeomorphii</taxon>
        <taxon>Galeoidea</taxon>
        <taxon>Orectolobiformes</taxon>
        <taxon>Hemiscylliidae</taxon>
        <taxon>Chiloscyllium</taxon>
    </lineage>
</organism>
<dbReference type="Proteomes" id="UP000287033">
    <property type="component" value="Unassembled WGS sequence"/>
</dbReference>
<evidence type="ECO:0000313" key="2">
    <source>
        <dbReference type="Proteomes" id="UP000287033"/>
    </source>
</evidence>
<accession>A0A401TT58</accession>
<keyword evidence="2" id="KW-1185">Reference proteome</keyword>
<comment type="caution">
    <text evidence="1">The sequence shown here is derived from an EMBL/GenBank/DDBJ whole genome shotgun (WGS) entry which is preliminary data.</text>
</comment>
<dbReference type="STRING" id="137246.A0A401TT58"/>
<proteinExistence type="predicted"/>
<dbReference type="SUPFAM" id="SSF55811">
    <property type="entry name" value="Nudix"/>
    <property type="match status" value="1"/>
</dbReference>
<sequence>VSDMQSPLICRVTALDLALQRRPWPFADQRRAEIDTHFAEQQRLNPNLWNGRVLLGRDPVFAGERLSASYFETDFASFLAWRDWGFPDKEVFNGFGMGALLSSDGAFVCGVMGERTANAGRIYFPSGTPDLDDIRGETVDIAGSVMRELEEETGLKPSDCRGDADWHCIYTGVALAMMRILRVDMPADALRTKIESNLARQENPELVGIHLVRSRADLTAAMPRFVTAFIETQLSE</sequence>
<dbReference type="AlphaFoldDB" id="A0A401TT58"/>
<protein>
    <recommendedName>
        <fullName evidence="3">Nudix hydrolase domain-containing protein</fullName>
    </recommendedName>
</protein>
<name>A0A401TT58_CHIPU</name>
<evidence type="ECO:0000313" key="1">
    <source>
        <dbReference type="EMBL" id="GCC45815.1"/>
    </source>
</evidence>
<dbReference type="InterPro" id="IPR015797">
    <property type="entry name" value="NUDIX_hydrolase-like_dom_sf"/>
</dbReference>